<dbReference type="SMART" id="SM00289">
    <property type="entry name" value="WR1"/>
    <property type="match status" value="3"/>
</dbReference>
<dbReference type="Pfam" id="PF14625">
    <property type="entry name" value="Lustrin_cystein"/>
    <property type="match status" value="1"/>
</dbReference>
<dbReference type="FunCoup" id="A0A3P7FG96">
    <property type="interactions" value="68"/>
</dbReference>
<sequence>MDSNERKNLEYVDGSPLYDIVYQCQRYVQYCCGLTCCLNEFSEDLRASSHYGEILSPSNTSPTFQSRLTFQSHFNDSDIEIVLTTEYAKLYCPNSQLPEMDDNGIVKQCLPGHEELCGSGYSCYFSGTNYQCCPTEEGINLDSTLECPSPSVTILTDAGLPLICTPGLHACPQSSMQCLNVGKHSICCEGLSSIIEASHGAISPKEINSPDETIQPIAFNNELFNAPNLECPEPAFTILDGNGDPVPCTEEDCVYQSGRFCYKSLNTPICCESEGRNIDEDALITKISQRNKPQKEGSIGWSVLKYTPLTTAQRQLHQNELLQNDNQLEFDVSNVARQPVLDRTTSEQSVASNQAKTLQTFTIASTTIITTTITPALITSRTSEPQLFEKPNYQSLSLLSRKPQEDEIETVRYKPHNAGGYAVSQAFSSKIRRAPNNNDLRALAREYLLEHIRRGWPYSDEFYRSYTPTESQSDQDEIIPH</sequence>
<proteinExistence type="predicted"/>
<dbReference type="OMA" id="GYSCYFS"/>
<dbReference type="InterPro" id="IPR006150">
    <property type="entry name" value="Cys_repeat_1"/>
</dbReference>
<dbReference type="EMBL" id="UYWW01000914">
    <property type="protein sequence ID" value="VDM09572.1"/>
    <property type="molecule type" value="Genomic_DNA"/>
</dbReference>
<dbReference type="InParanoid" id="A0A3P7FG96"/>
<dbReference type="OrthoDB" id="5837254at2759"/>
<organism evidence="1 2">
    <name type="scientific">Wuchereria bancrofti</name>
    <dbReference type="NCBI Taxonomy" id="6293"/>
    <lineage>
        <taxon>Eukaryota</taxon>
        <taxon>Metazoa</taxon>
        <taxon>Ecdysozoa</taxon>
        <taxon>Nematoda</taxon>
        <taxon>Chromadorea</taxon>
        <taxon>Rhabditida</taxon>
        <taxon>Spirurina</taxon>
        <taxon>Spiruromorpha</taxon>
        <taxon>Filarioidea</taxon>
        <taxon>Onchocercidae</taxon>
        <taxon>Wuchereria</taxon>
    </lineage>
</organism>
<gene>
    <name evidence="1" type="ORF">WBA_LOCUS2958</name>
</gene>
<dbReference type="AlphaFoldDB" id="A0A3P7FG96"/>
<accession>A0A3P7FG96</accession>
<reference evidence="1 2" key="1">
    <citation type="submission" date="2018-11" db="EMBL/GenBank/DDBJ databases">
        <authorList>
            <consortium name="Pathogen Informatics"/>
        </authorList>
    </citation>
    <scope>NUCLEOTIDE SEQUENCE [LARGE SCALE GENOMIC DNA]</scope>
</reference>
<evidence type="ECO:0000313" key="1">
    <source>
        <dbReference type="EMBL" id="VDM09572.1"/>
    </source>
</evidence>
<protein>
    <submittedName>
        <fullName evidence="1">Uncharacterized protein</fullName>
    </submittedName>
</protein>
<name>A0A3P7FG96_WUCBA</name>
<evidence type="ECO:0000313" key="2">
    <source>
        <dbReference type="Proteomes" id="UP000270924"/>
    </source>
</evidence>
<dbReference type="InterPro" id="IPR028150">
    <property type="entry name" value="Lustrin_cystein"/>
</dbReference>
<dbReference type="Proteomes" id="UP000270924">
    <property type="component" value="Unassembled WGS sequence"/>
</dbReference>
<keyword evidence="2" id="KW-1185">Reference proteome</keyword>